<keyword evidence="3" id="KW-0645">Protease</keyword>
<dbReference type="Proteomes" id="UP001310248">
    <property type="component" value="Unassembled WGS sequence"/>
</dbReference>
<comment type="caution">
    <text evidence="3">The sequence shown here is derived from an EMBL/GenBank/DDBJ whole genome shotgun (WGS) entry which is preliminary data.</text>
</comment>
<keyword evidence="2 3" id="KW-0378">Hydrolase</keyword>
<comment type="similarity">
    <text evidence="1">Belongs to the peptidase S13 family.</text>
</comment>
<evidence type="ECO:0000313" key="4">
    <source>
        <dbReference type="Proteomes" id="UP001310248"/>
    </source>
</evidence>
<dbReference type="Gene3D" id="3.40.710.10">
    <property type="entry name" value="DD-peptidase/beta-lactamase superfamily"/>
    <property type="match status" value="2"/>
</dbReference>
<sequence>MISYVSPDSSQHADILLTPASTLKVVTATAALKQLGKDYRYTTSLSIKPSEQGMHIRLHMRGDPSFTSQDLVALLNKAKAQLGSKVASVQVDDGEFTGHSRSQGQVWNDIGICFAAPASSLNIDNNCVNGNLKPGKAGQLSRLHVSDSGLINIDNQIVTVSPSHPRCEQNLLVGENNQYSLEGCIKADRSMMPLRFSINDEHRYFSTKLKRGLARAGLSYKGSIAYQQQLSLYPERFSHQSAPLLDLLEYMLVESDNLTADSIFKTLAREQQRAGTYQQASEIVVEQLSDMGLDLSRAQIRDGSGLSRENLISANLLYQIMQLWQSDPQLKALVDRLPLAGETGTLKYRRSVTRAPLKKQIRAKSGYVNGVINLVGFIEKGGQLRPFVLMANGVSLNEAEATAVRKRQTLHPVLRYEKEWLEQQWQMLN</sequence>
<dbReference type="RefSeq" id="WP_329774476.1">
    <property type="nucleotide sequence ID" value="NZ_JAYDYW010000004.1"/>
</dbReference>
<dbReference type="InterPro" id="IPR000667">
    <property type="entry name" value="Peptidase_S13"/>
</dbReference>
<dbReference type="InterPro" id="IPR012338">
    <property type="entry name" value="Beta-lactam/transpept-like"/>
</dbReference>
<dbReference type="EMBL" id="JAYDYW010000004">
    <property type="protein sequence ID" value="MEE1673106.1"/>
    <property type="molecule type" value="Genomic_DNA"/>
</dbReference>
<protein>
    <submittedName>
        <fullName evidence="3">D-alanyl-D-alanine carboxypeptidase/D-alanyl-D-alanine-endopeptidase</fullName>
        <ecNumber evidence="3">3.4.16.4</ecNumber>
    </submittedName>
</protein>
<accession>A0ABU7G1M4</accession>
<reference evidence="4" key="1">
    <citation type="submission" date="2023-07" db="EMBL/GenBank/DDBJ databases">
        <title>Draft genome sequence of Agarivorans aestuarii strain ZMCS4, a CAZymes producing bacteria isolated from the marine brown algae Clodostephus spongiosus.</title>
        <authorList>
            <person name="Lorente B."/>
            <person name="Cabral C."/>
            <person name="Frias J."/>
            <person name="Faria J."/>
            <person name="Toubarro D."/>
        </authorList>
    </citation>
    <scope>NUCLEOTIDE SEQUENCE [LARGE SCALE GENOMIC DNA]</scope>
    <source>
        <strain evidence="4">ZMCS4</strain>
    </source>
</reference>
<dbReference type="Pfam" id="PF02113">
    <property type="entry name" value="Peptidase_S13"/>
    <property type="match status" value="1"/>
</dbReference>
<organism evidence="3 4">
    <name type="scientific">Agarivorans aestuarii</name>
    <dbReference type="NCBI Taxonomy" id="1563703"/>
    <lineage>
        <taxon>Bacteria</taxon>
        <taxon>Pseudomonadati</taxon>
        <taxon>Pseudomonadota</taxon>
        <taxon>Gammaproteobacteria</taxon>
        <taxon>Alteromonadales</taxon>
        <taxon>Alteromonadaceae</taxon>
        <taxon>Agarivorans</taxon>
    </lineage>
</organism>
<proteinExistence type="inferred from homology"/>
<dbReference type="PANTHER" id="PTHR30023:SF0">
    <property type="entry name" value="PENICILLIN-SENSITIVE CARBOXYPEPTIDASE A"/>
    <property type="match status" value="1"/>
</dbReference>
<evidence type="ECO:0000256" key="1">
    <source>
        <dbReference type="ARBA" id="ARBA00006096"/>
    </source>
</evidence>
<evidence type="ECO:0000313" key="3">
    <source>
        <dbReference type="EMBL" id="MEE1673106.1"/>
    </source>
</evidence>
<dbReference type="NCBIfam" id="TIGR00666">
    <property type="entry name" value="PBP4"/>
    <property type="match status" value="1"/>
</dbReference>
<gene>
    <name evidence="3" type="primary">dacB</name>
    <name evidence="3" type="ORF">SNR37_002519</name>
</gene>
<dbReference type="EC" id="3.4.16.4" evidence="3"/>
<evidence type="ECO:0000256" key="2">
    <source>
        <dbReference type="ARBA" id="ARBA00022801"/>
    </source>
</evidence>
<dbReference type="PANTHER" id="PTHR30023">
    <property type="entry name" value="D-ALANYL-D-ALANINE CARBOXYPEPTIDASE"/>
    <property type="match status" value="1"/>
</dbReference>
<dbReference type="PRINTS" id="PR00922">
    <property type="entry name" value="DADACBPTASE3"/>
</dbReference>
<keyword evidence="3" id="KW-0121">Carboxypeptidase</keyword>
<keyword evidence="4" id="KW-1185">Reference proteome</keyword>
<name>A0ABU7G1M4_9ALTE</name>
<dbReference type="GO" id="GO:0009002">
    <property type="term" value="F:serine-type D-Ala-D-Ala carboxypeptidase activity"/>
    <property type="evidence" value="ECO:0007669"/>
    <property type="project" value="UniProtKB-EC"/>
</dbReference>
<dbReference type="SUPFAM" id="SSF56601">
    <property type="entry name" value="beta-lactamase/transpeptidase-like"/>
    <property type="match status" value="1"/>
</dbReference>